<sequence>MQILARVRAVWCRSQSMLRADKPAKDSGDEGKGNMSEKVVQVETPRARRIASVIVRIASPQRSILNATVPITPRSETLGAWARLGTGALPFWLIPPLDFAGAGAETAGVDPAGGGSESGAKEDSGKGCVGSAVCVGHALLSLEKLSRGSTCRSPGRIHTRTWVIFEGSAAGQGDAVLSMVAAAADKEADKQSTRVVVERMTLLGGRGR</sequence>
<evidence type="ECO:0000256" key="1">
    <source>
        <dbReference type="SAM" id="MobiDB-lite"/>
    </source>
</evidence>
<protein>
    <submittedName>
        <fullName evidence="2">Uncharacterized protein</fullName>
    </submittedName>
</protein>
<dbReference type="EMBL" id="JARIHO010000019">
    <property type="protein sequence ID" value="KAJ7347253.1"/>
    <property type="molecule type" value="Genomic_DNA"/>
</dbReference>
<evidence type="ECO:0000313" key="3">
    <source>
        <dbReference type="Proteomes" id="UP001218218"/>
    </source>
</evidence>
<reference evidence="2" key="1">
    <citation type="submission" date="2023-03" db="EMBL/GenBank/DDBJ databases">
        <title>Massive genome expansion in bonnet fungi (Mycena s.s.) driven by repeated elements and novel gene families across ecological guilds.</title>
        <authorList>
            <consortium name="Lawrence Berkeley National Laboratory"/>
            <person name="Harder C.B."/>
            <person name="Miyauchi S."/>
            <person name="Viragh M."/>
            <person name="Kuo A."/>
            <person name="Thoen E."/>
            <person name="Andreopoulos B."/>
            <person name="Lu D."/>
            <person name="Skrede I."/>
            <person name="Drula E."/>
            <person name="Henrissat B."/>
            <person name="Morin E."/>
            <person name="Kohler A."/>
            <person name="Barry K."/>
            <person name="LaButti K."/>
            <person name="Morin E."/>
            <person name="Salamov A."/>
            <person name="Lipzen A."/>
            <person name="Mereny Z."/>
            <person name="Hegedus B."/>
            <person name="Baldrian P."/>
            <person name="Stursova M."/>
            <person name="Weitz H."/>
            <person name="Taylor A."/>
            <person name="Grigoriev I.V."/>
            <person name="Nagy L.G."/>
            <person name="Martin F."/>
            <person name="Kauserud H."/>
        </authorList>
    </citation>
    <scope>NUCLEOTIDE SEQUENCE</scope>
    <source>
        <strain evidence="2">CBHHK002</strain>
    </source>
</reference>
<feature type="region of interest" description="Disordered" evidence="1">
    <location>
        <begin position="20"/>
        <end position="39"/>
    </location>
</feature>
<feature type="compositionally biased region" description="Basic and acidic residues" evidence="1">
    <location>
        <begin position="20"/>
        <end position="32"/>
    </location>
</feature>
<organism evidence="2 3">
    <name type="scientific">Mycena albidolilacea</name>
    <dbReference type="NCBI Taxonomy" id="1033008"/>
    <lineage>
        <taxon>Eukaryota</taxon>
        <taxon>Fungi</taxon>
        <taxon>Dikarya</taxon>
        <taxon>Basidiomycota</taxon>
        <taxon>Agaricomycotina</taxon>
        <taxon>Agaricomycetes</taxon>
        <taxon>Agaricomycetidae</taxon>
        <taxon>Agaricales</taxon>
        <taxon>Marasmiineae</taxon>
        <taxon>Mycenaceae</taxon>
        <taxon>Mycena</taxon>
    </lineage>
</organism>
<dbReference type="AlphaFoldDB" id="A0AAD7A0R3"/>
<comment type="caution">
    <text evidence="2">The sequence shown here is derived from an EMBL/GenBank/DDBJ whole genome shotgun (WGS) entry which is preliminary data.</text>
</comment>
<accession>A0AAD7A0R3</accession>
<evidence type="ECO:0000313" key="2">
    <source>
        <dbReference type="EMBL" id="KAJ7347253.1"/>
    </source>
</evidence>
<keyword evidence="3" id="KW-1185">Reference proteome</keyword>
<gene>
    <name evidence="2" type="ORF">DFH08DRAFT_960603</name>
</gene>
<dbReference type="Proteomes" id="UP001218218">
    <property type="component" value="Unassembled WGS sequence"/>
</dbReference>
<proteinExistence type="predicted"/>
<name>A0AAD7A0R3_9AGAR</name>